<dbReference type="AlphaFoldDB" id="A0A2I2FM72"/>
<evidence type="ECO:0000313" key="3">
    <source>
        <dbReference type="Proteomes" id="UP000234585"/>
    </source>
</evidence>
<dbReference type="GeneID" id="36522947"/>
<feature type="compositionally biased region" description="Low complexity" evidence="1">
    <location>
        <begin position="28"/>
        <end position="39"/>
    </location>
</feature>
<protein>
    <submittedName>
        <fullName evidence="2">Uncharacterized protein</fullName>
    </submittedName>
</protein>
<evidence type="ECO:0000313" key="2">
    <source>
        <dbReference type="EMBL" id="PLB41728.1"/>
    </source>
</evidence>
<feature type="compositionally biased region" description="Basic and acidic residues" evidence="1">
    <location>
        <begin position="238"/>
        <end position="262"/>
    </location>
</feature>
<feature type="compositionally biased region" description="Pro residues" evidence="1">
    <location>
        <begin position="72"/>
        <end position="85"/>
    </location>
</feature>
<feature type="region of interest" description="Disordered" evidence="1">
    <location>
        <begin position="1"/>
        <end position="291"/>
    </location>
</feature>
<proteinExistence type="predicted"/>
<organism evidence="2 3">
    <name type="scientific">Aspergillus candidus</name>
    <dbReference type="NCBI Taxonomy" id="41067"/>
    <lineage>
        <taxon>Eukaryota</taxon>
        <taxon>Fungi</taxon>
        <taxon>Dikarya</taxon>
        <taxon>Ascomycota</taxon>
        <taxon>Pezizomycotina</taxon>
        <taxon>Eurotiomycetes</taxon>
        <taxon>Eurotiomycetidae</taxon>
        <taxon>Eurotiales</taxon>
        <taxon>Aspergillaceae</taxon>
        <taxon>Aspergillus</taxon>
        <taxon>Aspergillus subgen. Circumdati</taxon>
    </lineage>
</organism>
<dbReference type="Proteomes" id="UP000234585">
    <property type="component" value="Unassembled WGS sequence"/>
</dbReference>
<name>A0A2I2FM72_ASPCN</name>
<accession>A0A2I2FM72</accession>
<evidence type="ECO:0000256" key="1">
    <source>
        <dbReference type="SAM" id="MobiDB-lite"/>
    </source>
</evidence>
<reference evidence="2 3" key="1">
    <citation type="submission" date="2017-12" db="EMBL/GenBank/DDBJ databases">
        <authorList>
            <consortium name="DOE Joint Genome Institute"/>
            <person name="Haridas S."/>
            <person name="Kjaerbolling I."/>
            <person name="Vesth T.C."/>
            <person name="Frisvad J.C."/>
            <person name="Nybo J.L."/>
            <person name="Theobald S."/>
            <person name="Kuo A."/>
            <person name="Bowyer P."/>
            <person name="Matsuda Y."/>
            <person name="Mondo S."/>
            <person name="Lyhne E.K."/>
            <person name="Kogle M.E."/>
            <person name="Clum A."/>
            <person name="Lipzen A."/>
            <person name="Salamov A."/>
            <person name="Ngan C.Y."/>
            <person name="Daum C."/>
            <person name="Chiniquy J."/>
            <person name="Barry K."/>
            <person name="LaButti K."/>
            <person name="Simmons B.A."/>
            <person name="Magnuson J.K."/>
            <person name="Mortensen U.H."/>
            <person name="Larsen T.O."/>
            <person name="Grigoriev I.V."/>
            <person name="Baker S.E."/>
            <person name="Andersen M.R."/>
            <person name="Nordberg H.P."/>
            <person name="Cantor M.N."/>
            <person name="Hua S.X."/>
        </authorList>
    </citation>
    <scope>NUCLEOTIDE SEQUENCE [LARGE SCALE GENOMIC DNA]</scope>
    <source>
        <strain evidence="2 3">CBS 102.13</strain>
    </source>
</reference>
<feature type="compositionally biased region" description="Low complexity" evidence="1">
    <location>
        <begin position="191"/>
        <end position="206"/>
    </location>
</feature>
<dbReference type="EMBL" id="KZ559119">
    <property type="protein sequence ID" value="PLB41728.1"/>
    <property type="molecule type" value="Genomic_DNA"/>
</dbReference>
<sequence>MRRARLPCGSPGGRSGALAAAGDREDQAPAANQAPATNQGPEPRTARSSKSRMGTSARAKGPKSSKTKAPAKTPPVPRQEPAPPGPDHDRMEGIEGPEPELAEPELAGHSRPSPKPAPEEARGSEPIMDPESPVTWATEEVMAQREVRKPTILTTTPASKPRGRPLKSRSTTTTSEGGLPEPTRQLTRVESAASASRSQSARSTRSGPLATQMSDPERVMRGVSQKRTRNSPGTAGEPPKRILYRETQLDREPLSKQHRELLEQFISDSAWKPEAPESPESPDPLSQEADMNTWEVISELLISCQGRGAPQEETRQ</sequence>
<dbReference type="RefSeq" id="XP_024675740.1">
    <property type="nucleotide sequence ID" value="XM_024815787.1"/>
</dbReference>
<keyword evidence="3" id="KW-1185">Reference proteome</keyword>
<gene>
    <name evidence="2" type="ORF">BDW47DRAFT_122182</name>
</gene>